<dbReference type="EMBL" id="KZ678128">
    <property type="protein sequence ID" value="PSN74050.1"/>
    <property type="molecule type" value="Genomic_DNA"/>
</dbReference>
<feature type="compositionally biased region" description="Polar residues" evidence="1">
    <location>
        <begin position="53"/>
        <end position="62"/>
    </location>
</feature>
<keyword evidence="2" id="KW-1133">Transmembrane helix</keyword>
<feature type="region of interest" description="Disordered" evidence="1">
    <location>
        <begin position="134"/>
        <end position="153"/>
    </location>
</feature>
<organism evidence="3 4">
    <name type="scientific">Corynespora cassiicola Philippines</name>
    <dbReference type="NCBI Taxonomy" id="1448308"/>
    <lineage>
        <taxon>Eukaryota</taxon>
        <taxon>Fungi</taxon>
        <taxon>Dikarya</taxon>
        <taxon>Ascomycota</taxon>
        <taxon>Pezizomycotina</taxon>
        <taxon>Dothideomycetes</taxon>
        <taxon>Pleosporomycetidae</taxon>
        <taxon>Pleosporales</taxon>
        <taxon>Corynesporascaceae</taxon>
        <taxon>Corynespora</taxon>
    </lineage>
</organism>
<name>A0A2T2P8S4_CORCC</name>
<evidence type="ECO:0000313" key="4">
    <source>
        <dbReference type="Proteomes" id="UP000240883"/>
    </source>
</evidence>
<keyword evidence="2" id="KW-0472">Membrane</keyword>
<feature type="compositionally biased region" description="Acidic residues" evidence="1">
    <location>
        <begin position="72"/>
        <end position="89"/>
    </location>
</feature>
<proteinExistence type="predicted"/>
<feature type="region of interest" description="Disordered" evidence="1">
    <location>
        <begin position="1"/>
        <end position="21"/>
    </location>
</feature>
<keyword evidence="2" id="KW-0812">Transmembrane</keyword>
<evidence type="ECO:0000313" key="3">
    <source>
        <dbReference type="EMBL" id="PSN74050.1"/>
    </source>
</evidence>
<evidence type="ECO:0000256" key="1">
    <source>
        <dbReference type="SAM" id="MobiDB-lite"/>
    </source>
</evidence>
<reference evidence="3 4" key="1">
    <citation type="journal article" date="2018" name="Front. Microbiol.">
        <title>Genome-Wide Analysis of Corynespora cassiicola Leaf Fall Disease Putative Effectors.</title>
        <authorList>
            <person name="Lopez D."/>
            <person name="Ribeiro S."/>
            <person name="Label P."/>
            <person name="Fumanal B."/>
            <person name="Venisse J.S."/>
            <person name="Kohler A."/>
            <person name="de Oliveira R.R."/>
            <person name="Labutti K."/>
            <person name="Lipzen A."/>
            <person name="Lail K."/>
            <person name="Bauer D."/>
            <person name="Ohm R.A."/>
            <person name="Barry K.W."/>
            <person name="Spatafora J."/>
            <person name="Grigoriev I.V."/>
            <person name="Martin F.M."/>
            <person name="Pujade-Renaud V."/>
        </authorList>
    </citation>
    <scope>NUCLEOTIDE SEQUENCE [LARGE SCALE GENOMIC DNA]</scope>
    <source>
        <strain evidence="3 4">Philippines</strain>
    </source>
</reference>
<feature type="compositionally biased region" description="Polar residues" evidence="1">
    <location>
        <begin position="141"/>
        <end position="153"/>
    </location>
</feature>
<gene>
    <name evidence="3" type="ORF">BS50DRAFT_627416</name>
</gene>
<protein>
    <submittedName>
        <fullName evidence="3">Uncharacterized protein</fullName>
    </submittedName>
</protein>
<feature type="region of interest" description="Disordered" evidence="1">
    <location>
        <begin position="51"/>
        <end position="95"/>
    </location>
</feature>
<sequence length="298" mass="32889">MAIFTPTEVYPDPQTTPSKSAALRLMPPPLLLATLFLGTILAVAVWNAAKPPLSSQKESGSTKGKENKKELSEEEKNDEAPNPDEENDELPQAAIDARNQTVQQLKKTIAERATLEVQGEAYARELREFWWKDGGARPQHSEPNAESEPVSQDSGVQLMHLDDDDAQAGAHTAANFPFTSPNIADDVLEDIYPRSVQARCSEPEREPEPKSQGTGVQFMHLDNDGAQADPSTATKTPFFPPDVVDADDGFVLHRIGRAWFDGAEEGRGEEEEEDYFSTGGGVRVMEYEDGEGRYELWE</sequence>
<evidence type="ECO:0000256" key="2">
    <source>
        <dbReference type="SAM" id="Phobius"/>
    </source>
</evidence>
<feature type="transmembrane region" description="Helical" evidence="2">
    <location>
        <begin position="30"/>
        <end position="49"/>
    </location>
</feature>
<dbReference type="Proteomes" id="UP000240883">
    <property type="component" value="Unassembled WGS sequence"/>
</dbReference>
<accession>A0A2T2P8S4</accession>
<dbReference type="AlphaFoldDB" id="A0A2T2P8S4"/>
<keyword evidence="4" id="KW-1185">Reference proteome</keyword>